<dbReference type="InterPro" id="IPR036640">
    <property type="entry name" value="ABC1_TM_sf"/>
</dbReference>
<reference evidence="11 12" key="1">
    <citation type="submission" date="2020-06" db="EMBL/GenBank/DDBJ databases">
        <authorList>
            <person name="Li R."/>
            <person name="Bekaert M."/>
        </authorList>
    </citation>
    <scope>NUCLEOTIDE SEQUENCE [LARGE SCALE GENOMIC DNA]</scope>
    <source>
        <strain evidence="12">wild</strain>
    </source>
</reference>
<sequence length="376" mass="42822">MEEWQIPSIWWLNPLFKIGYKRRLEVDDMYNVCEQDSSDNLGDRLEKEWNKELRKRESGGKPSLLKCLIRMFGVEYALLGVILFIEEGTKIAQPLFLGQLIRYFTPGSTVSSTDAYLYAMGVSLCAIILAIFHHPYFFGVQRIGMQLRVACCSLLYRKALRLNNTALGQTTTGQIVNLMSNDVNRFDTAAIFLHYLWVGPAQAIPVLIILWNELGPSAMAGFGVLLLLVPVQSWMGKLFSKFRHKTAIHTDERVKVMNEIISGMRVIKMYCWEKPFGQLVEKIRGQEVKKVKSCSYIRGSIIGFFFSSAKLIVFLTFLAYIMNGHALSTEKVFVTIALYQAIRLSTTLFIPFAIQFASETKVTVERLQVCLMFGLN</sequence>
<dbReference type="GO" id="GO:0140359">
    <property type="term" value="F:ABC-type transporter activity"/>
    <property type="evidence" value="ECO:0007669"/>
    <property type="project" value="InterPro"/>
</dbReference>
<feature type="transmembrane region" description="Helical" evidence="9">
    <location>
        <begin position="333"/>
        <end position="354"/>
    </location>
</feature>
<gene>
    <name evidence="11" type="ORF">MCOR_17161</name>
</gene>
<dbReference type="EMBL" id="CACVKT020003033">
    <property type="protein sequence ID" value="CAC5381267.1"/>
    <property type="molecule type" value="Genomic_DNA"/>
</dbReference>
<name>A0A6J8BGM9_MYTCO</name>
<organism evidence="11 12">
    <name type="scientific">Mytilus coruscus</name>
    <name type="common">Sea mussel</name>
    <dbReference type="NCBI Taxonomy" id="42192"/>
    <lineage>
        <taxon>Eukaryota</taxon>
        <taxon>Metazoa</taxon>
        <taxon>Spiralia</taxon>
        <taxon>Lophotrochozoa</taxon>
        <taxon>Mollusca</taxon>
        <taxon>Bivalvia</taxon>
        <taxon>Autobranchia</taxon>
        <taxon>Pteriomorphia</taxon>
        <taxon>Mytilida</taxon>
        <taxon>Mytiloidea</taxon>
        <taxon>Mytilidae</taxon>
        <taxon>Mytilinae</taxon>
        <taxon>Mytilus</taxon>
    </lineage>
</organism>
<dbReference type="PANTHER" id="PTHR24223:SF456">
    <property type="entry name" value="MULTIDRUG RESISTANCE-ASSOCIATED PROTEIN LETHAL(2)03659"/>
    <property type="match status" value="1"/>
</dbReference>
<evidence type="ECO:0000256" key="4">
    <source>
        <dbReference type="ARBA" id="ARBA00022692"/>
    </source>
</evidence>
<dbReference type="Proteomes" id="UP000507470">
    <property type="component" value="Unassembled WGS sequence"/>
</dbReference>
<evidence type="ECO:0000256" key="2">
    <source>
        <dbReference type="ARBA" id="ARBA00009726"/>
    </source>
</evidence>
<dbReference type="InterPro" id="IPR009147">
    <property type="entry name" value="CFTR/ABCC7"/>
</dbReference>
<evidence type="ECO:0000256" key="9">
    <source>
        <dbReference type="SAM" id="Phobius"/>
    </source>
</evidence>
<feature type="transmembrane region" description="Helical" evidence="9">
    <location>
        <begin position="299"/>
        <end position="321"/>
    </location>
</feature>
<proteinExistence type="inferred from homology"/>
<evidence type="ECO:0000256" key="5">
    <source>
        <dbReference type="ARBA" id="ARBA00022741"/>
    </source>
</evidence>
<dbReference type="FunFam" id="1.20.1560.10:FF:000026">
    <property type="entry name" value="Multidrug resistance-associated protein lethal(2)03659"/>
    <property type="match status" value="1"/>
</dbReference>
<dbReference type="AlphaFoldDB" id="A0A6J8BGM9"/>
<comment type="similarity">
    <text evidence="2">Belongs to the ABC transporter superfamily. ABCC family. Conjugate transporter (TC 3.A.1.208) subfamily.</text>
</comment>
<feature type="transmembrane region" description="Helical" evidence="9">
    <location>
        <begin position="115"/>
        <end position="138"/>
    </location>
</feature>
<keyword evidence="6" id="KW-0067">ATP-binding</keyword>
<dbReference type="GO" id="GO:0005254">
    <property type="term" value="F:chloride channel activity"/>
    <property type="evidence" value="ECO:0007669"/>
    <property type="project" value="InterPro"/>
</dbReference>
<dbReference type="OrthoDB" id="6500128at2759"/>
<dbReference type="PANTHER" id="PTHR24223">
    <property type="entry name" value="ATP-BINDING CASSETTE SUB-FAMILY C"/>
    <property type="match status" value="1"/>
</dbReference>
<evidence type="ECO:0000256" key="3">
    <source>
        <dbReference type="ARBA" id="ARBA00022448"/>
    </source>
</evidence>
<dbReference type="Gene3D" id="1.20.1560.10">
    <property type="entry name" value="ABC transporter type 1, transmembrane domain"/>
    <property type="match status" value="1"/>
</dbReference>
<evidence type="ECO:0000256" key="7">
    <source>
        <dbReference type="ARBA" id="ARBA00022989"/>
    </source>
</evidence>
<evidence type="ECO:0000256" key="8">
    <source>
        <dbReference type="ARBA" id="ARBA00023136"/>
    </source>
</evidence>
<evidence type="ECO:0000313" key="11">
    <source>
        <dbReference type="EMBL" id="CAC5381267.1"/>
    </source>
</evidence>
<evidence type="ECO:0000313" key="12">
    <source>
        <dbReference type="Proteomes" id="UP000507470"/>
    </source>
</evidence>
<dbReference type="GO" id="GO:0005524">
    <property type="term" value="F:ATP binding"/>
    <property type="evidence" value="ECO:0007669"/>
    <property type="project" value="UniProtKB-KW"/>
</dbReference>
<dbReference type="GO" id="GO:0016020">
    <property type="term" value="C:membrane"/>
    <property type="evidence" value="ECO:0007669"/>
    <property type="project" value="UniProtKB-SubCell"/>
</dbReference>
<evidence type="ECO:0000259" key="10">
    <source>
        <dbReference type="PROSITE" id="PS50929"/>
    </source>
</evidence>
<dbReference type="PRINTS" id="PR01851">
    <property type="entry name" value="CYSFIBREGLTR"/>
</dbReference>
<dbReference type="Pfam" id="PF00664">
    <property type="entry name" value="ABC_membrane"/>
    <property type="match status" value="1"/>
</dbReference>
<keyword evidence="4 9" id="KW-0812">Transmembrane</keyword>
<dbReference type="InterPro" id="IPR030240">
    <property type="entry name" value="ABCC4_TMD1"/>
</dbReference>
<evidence type="ECO:0000256" key="1">
    <source>
        <dbReference type="ARBA" id="ARBA00004141"/>
    </source>
</evidence>
<keyword evidence="12" id="KW-1185">Reference proteome</keyword>
<keyword evidence="8 9" id="KW-0472">Membrane</keyword>
<accession>A0A6J8BGM9</accession>
<dbReference type="InterPro" id="IPR011527">
    <property type="entry name" value="ABC1_TM_dom"/>
</dbReference>
<feature type="transmembrane region" description="Helical" evidence="9">
    <location>
        <begin position="217"/>
        <end position="235"/>
    </location>
</feature>
<dbReference type="PROSITE" id="PS50929">
    <property type="entry name" value="ABC_TM1F"/>
    <property type="match status" value="1"/>
</dbReference>
<protein>
    <submittedName>
        <fullName evidence="11">ABCC4</fullName>
    </submittedName>
</protein>
<feature type="domain" description="ABC transmembrane type-1" evidence="10">
    <location>
        <begin position="77"/>
        <end position="358"/>
    </location>
</feature>
<keyword evidence="5" id="KW-0547">Nucleotide-binding</keyword>
<feature type="transmembrane region" description="Helical" evidence="9">
    <location>
        <begin position="189"/>
        <end position="211"/>
    </location>
</feature>
<keyword evidence="7 9" id="KW-1133">Transmembrane helix</keyword>
<keyword evidence="3" id="KW-0813">Transport</keyword>
<feature type="transmembrane region" description="Helical" evidence="9">
    <location>
        <begin position="64"/>
        <end position="85"/>
    </location>
</feature>
<dbReference type="InterPro" id="IPR050173">
    <property type="entry name" value="ABC_transporter_C-like"/>
</dbReference>
<dbReference type="SUPFAM" id="SSF90123">
    <property type="entry name" value="ABC transporter transmembrane region"/>
    <property type="match status" value="1"/>
</dbReference>
<comment type="subcellular location">
    <subcellularLocation>
        <location evidence="1">Membrane</location>
        <topology evidence="1">Multi-pass membrane protein</topology>
    </subcellularLocation>
</comment>
<dbReference type="CDD" id="cd18593">
    <property type="entry name" value="ABC_6TM_MRP4_D1_like"/>
    <property type="match status" value="1"/>
</dbReference>
<evidence type="ECO:0000256" key="6">
    <source>
        <dbReference type="ARBA" id="ARBA00022840"/>
    </source>
</evidence>